<dbReference type="SUPFAM" id="SSF57903">
    <property type="entry name" value="FYVE/PHD zinc finger"/>
    <property type="match status" value="2"/>
</dbReference>
<feature type="compositionally biased region" description="Polar residues" evidence="5">
    <location>
        <begin position="665"/>
        <end position="686"/>
    </location>
</feature>
<evidence type="ECO:0000313" key="7">
    <source>
        <dbReference type="EMBL" id="OVF11368.1"/>
    </source>
</evidence>
<dbReference type="KEGG" id="clus:A9F13_01g08745"/>
<feature type="region of interest" description="Disordered" evidence="5">
    <location>
        <begin position="86"/>
        <end position="207"/>
    </location>
</feature>
<dbReference type="CDD" id="cd15535">
    <property type="entry name" value="PHD1_Rco1"/>
    <property type="match status" value="1"/>
</dbReference>
<dbReference type="InterPro" id="IPR013083">
    <property type="entry name" value="Znf_RING/FYVE/PHD"/>
</dbReference>
<dbReference type="SMART" id="SM00249">
    <property type="entry name" value="PHD"/>
    <property type="match status" value="2"/>
</dbReference>
<proteinExistence type="predicted"/>
<keyword evidence="3" id="KW-0862">Zinc</keyword>
<dbReference type="AlphaFoldDB" id="A0AA91Q5X7"/>
<name>A0AA91Q5X7_CLALS</name>
<dbReference type="InterPro" id="IPR019786">
    <property type="entry name" value="Zinc_finger_PHD-type_CS"/>
</dbReference>
<dbReference type="PROSITE" id="PS01359">
    <property type="entry name" value="ZF_PHD_1"/>
    <property type="match status" value="1"/>
</dbReference>
<organism evidence="7 8">
    <name type="scientific">Clavispora lusitaniae</name>
    <name type="common">Candida lusitaniae</name>
    <dbReference type="NCBI Taxonomy" id="36911"/>
    <lineage>
        <taxon>Eukaryota</taxon>
        <taxon>Fungi</taxon>
        <taxon>Dikarya</taxon>
        <taxon>Ascomycota</taxon>
        <taxon>Saccharomycotina</taxon>
        <taxon>Pichiomycetes</taxon>
        <taxon>Metschnikowiaceae</taxon>
        <taxon>Clavispora</taxon>
    </lineage>
</organism>
<dbReference type="InterPro" id="IPR019787">
    <property type="entry name" value="Znf_PHD-finger"/>
</dbReference>
<dbReference type="PANTHER" id="PTHR47636">
    <property type="entry name" value="TRANSCRIPTIONAL REGULATORY PROTEIN RCO1"/>
    <property type="match status" value="1"/>
</dbReference>
<dbReference type="InterPro" id="IPR001965">
    <property type="entry name" value="Znf_PHD"/>
</dbReference>
<feature type="compositionally biased region" description="Basic and acidic residues" evidence="5">
    <location>
        <begin position="172"/>
        <end position="192"/>
    </location>
</feature>
<keyword evidence="1" id="KW-0479">Metal-binding</keyword>
<evidence type="ECO:0000256" key="1">
    <source>
        <dbReference type="ARBA" id="ARBA00022723"/>
    </source>
</evidence>
<evidence type="ECO:0000256" key="5">
    <source>
        <dbReference type="SAM" id="MobiDB-lite"/>
    </source>
</evidence>
<reference evidence="7 8" key="1">
    <citation type="submission" date="2017-04" db="EMBL/GenBank/DDBJ databases">
        <title>Draft genome of the yeast Clavispora lusitaniae type strain CBS 6936.</title>
        <authorList>
            <person name="Durrens P."/>
            <person name="Klopp C."/>
            <person name="Biteau N."/>
            <person name="Fitton-Ouhabi V."/>
            <person name="Dementhon K."/>
            <person name="Accoceberry I."/>
            <person name="Sherman D.J."/>
            <person name="Noel T."/>
        </authorList>
    </citation>
    <scope>NUCLEOTIDE SEQUENCE [LARGE SCALE GENOMIC DNA]</scope>
    <source>
        <strain evidence="7 8">CBS 6936</strain>
    </source>
</reference>
<dbReference type="Gene3D" id="3.30.40.10">
    <property type="entry name" value="Zinc/RING finger domain, C3HC4 (zinc finger)"/>
    <property type="match status" value="2"/>
</dbReference>
<feature type="region of interest" description="Disordered" evidence="5">
    <location>
        <begin position="642"/>
        <end position="716"/>
    </location>
</feature>
<dbReference type="EMBL" id="LYUB02000001">
    <property type="protein sequence ID" value="OVF11368.1"/>
    <property type="molecule type" value="Genomic_DNA"/>
</dbReference>
<accession>A0AA91Q5X7</accession>
<dbReference type="InterPro" id="IPR052819">
    <property type="entry name" value="Chromatin_regulatory_protein"/>
</dbReference>
<evidence type="ECO:0000259" key="6">
    <source>
        <dbReference type="PROSITE" id="PS50016"/>
    </source>
</evidence>
<feature type="compositionally biased region" description="Basic and acidic residues" evidence="5">
    <location>
        <begin position="651"/>
        <end position="662"/>
    </location>
</feature>
<feature type="domain" description="PHD-type" evidence="6">
    <location>
        <begin position="235"/>
        <end position="282"/>
    </location>
</feature>
<feature type="compositionally biased region" description="Polar residues" evidence="5">
    <location>
        <begin position="145"/>
        <end position="157"/>
    </location>
</feature>
<dbReference type="PANTHER" id="PTHR47636:SF1">
    <property type="entry name" value="TRANSCRIPTIONAL REGULATORY PROTEIN RCO1"/>
    <property type="match status" value="1"/>
</dbReference>
<dbReference type="Proteomes" id="UP000195602">
    <property type="component" value="Unassembled WGS sequence"/>
</dbReference>
<gene>
    <name evidence="7" type="ORF">A9F13_01g08745</name>
</gene>
<evidence type="ECO:0000256" key="3">
    <source>
        <dbReference type="ARBA" id="ARBA00022833"/>
    </source>
</evidence>
<feature type="region of interest" description="Disordered" evidence="5">
    <location>
        <begin position="1"/>
        <end position="53"/>
    </location>
</feature>
<dbReference type="CDD" id="cd15534">
    <property type="entry name" value="PHD2_PHF12_Rco1"/>
    <property type="match status" value="1"/>
</dbReference>
<keyword evidence="2 4" id="KW-0863">Zinc-finger</keyword>
<dbReference type="GO" id="GO:0006357">
    <property type="term" value="P:regulation of transcription by RNA polymerase II"/>
    <property type="evidence" value="ECO:0007669"/>
    <property type="project" value="TreeGrafter"/>
</dbReference>
<evidence type="ECO:0000313" key="8">
    <source>
        <dbReference type="Proteomes" id="UP000195602"/>
    </source>
</evidence>
<sequence>MSETPRRRGRPRIVRPEGAPKEQKKRGRKPGSLNKKTTVALARRSSPRVEAANSASLLASPFASGANGPDPVLARVPVLSADGFVEPELAPSRPGISGFPLEALPPKAKRPVSGGRGRKPKNRGTTPEENERDAAAQKVEAAYRQSLQTPRSESLTAASEIRTGPRKRGRPRKDGLAADHTDTDTAHIKAADGEYSARTPSTPRGAKRLKTRLKGSPQKGRLFIAPQPEDTTQNDDYCATCGGTGEFICCDSCPKSFHLLCCGPPLREVPEDNWNCSECRAAQGMTQRRSWNSVGVFGALLNALHGRNPREYCLPRRLRENTFIDVSAGPSGQYTDASLKPERTSRADELDIDALYDRAGRPFLCHRCRMSGRANKTLVACDYCPLKWHLDCLPEPVCSAKTLGMKWRCPNHVASLYPLNWHETRFFRDTPVLDSALHAHFLKIAMASNFLIKHEDQPYIADARTPSLAEYVQYQKQDFVSNTTRFVDAAQKDGDNLICDNDDDTAPQFRVPDFMQNYYVDGRIVARSSRRLGKILLMTNADDPDKTPFIYRVPERQVLLDFLRTRSKQSIMESIGQYEQRAQAEAQRDASVAEDLAALAEKPTEKVVEHADTEHAVNNSTIAVHVEKVRLDELVVAAAALESEENTSKGLSKESEGKRTETENDSQTLKDNVTLDSNGSDVSNGQGECRKPENGHSPEAVSAESTGSNKGLGGIAANVDYQEGHFDNGNKPTLPEISADEISQLRQVKKLMDAKGHKALLEFLRN</sequence>
<dbReference type="GO" id="GO:0032221">
    <property type="term" value="C:Rpd3S complex"/>
    <property type="evidence" value="ECO:0007669"/>
    <property type="project" value="TreeGrafter"/>
</dbReference>
<comment type="caution">
    <text evidence="7">The sequence shown here is derived from an EMBL/GenBank/DDBJ whole genome shotgun (WGS) entry which is preliminary data.</text>
</comment>
<dbReference type="InterPro" id="IPR011011">
    <property type="entry name" value="Znf_FYVE_PHD"/>
</dbReference>
<evidence type="ECO:0000256" key="4">
    <source>
        <dbReference type="PROSITE-ProRule" id="PRU00146"/>
    </source>
</evidence>
<protein>
    <submittedName>
        <fullName evidence="7">Transcriptional regulatory protein</fullName>
    </submittedName>
</protein>
<evidence type="ECO:0000256" key="2">
    <source>
        <dbReference type="ARBA" id="ARBA00022771"/>
    </source>
</evidence>
<dbReference type="GO" id="GO:0008270">
    <property type="term" value="F:zinc ion binding"/>
    <property type="evidence" value="ECO:0007669"/>
    <property type="project" value="UniProtKB-KW"/>
</dbReference>
<dbReference type="PROSITE" id="PS50016">
    <property type="entry name" value="ZF_PHD_2"/>
    <property type="match status" value="1"/>
</dbReference>
<dbReference type="Pfam" id="PF00628">
    <property type="entry name" value="PHD"/>
    <property type="match status" value="1"/>
</dbReference>